<reference evidence="1 2" key="1">
    <citation type="journal article" date="2024" name="G3 (Bethesda)">
        <title>Genome assembly of Hibiscus sabdariffa L. provides insights into metabolisms of medicinal natural products.</title>
        <authorList>
            <person name="Kim T."/>
        </authorList>
    </citation>
    <scope>NUCLEOTIDE SEQUENCE [LARGE SCALE GENOMIC DNA]</scope>
    <source>
        <strain evidence="1">TK-2024</strain>
        <tissue evidence="1">Old leaves</tissue>
    </source>
</reference>
<sequence length="105" mass="11880">MLLLENFKRRRFNIPETSFPAIADAGDDAQISALDYSLLRKLWLLPFGARECCYLKTLNGAVSISQRSRFPPLPTPASTDRSQLWIIHCSGNFGFFLLAPRYVVS</sequence>
<organism evidence="1 2">
    <name type="scientific">Hibiscus sabdariffa</name>
    <name type="common">roselle</name>
    <dbReference type="NCBI Taxonomy" id="183260"/>
    <lineage>
        <taxon>Eukaryota</taxon>
        <taxon>Viridiplantae</taxon>
        <taxon>Streptophyta</taxon>
        <taxon>Embryophyta</taxon>
        <taxon>Tracheophyta</taxon>
        <taxon>Spermatophyta</taxon>
        <taxon>Magnoliopsida</taxon>
        <taxon>eudicotyledons</taxon>
        <taxon>Gunneridae</taxon>
        <taxon>Pentapetalae</taxon>
        <taxon>rosids</taxon>
        <taxon>malvids</taxon>
        <taxon>Malvales</taxon>
        <taxon>Malvaceae</taxon>
        <taxon>Malvoideae</taxon>
        <taxon>Hibiscus</taxon>
    </lineage>
</organism>
<proteinExistence type="predicted"/>
<evidence type="ECO:0000313" key="2">
    <source>
        <dbReference type="Proteomes" id="UP001396334"/>
    </source>
</evidence>
<gene>
    <name evidence="1" type="ORF">V6N11_024857</name>
</gene>
<dbReference type="EMBL" id="JBBPBN010000035">
    <property type="protein sequence ID" value="KAK9002170.1"/>
    <property type="molecule type" value="Genomic_DNA"/>
</dbReference>
<evidence type="ECO:0000313" key="1">
    <source>
        <dbReference type="EMBL" id="KAK9002170.1"/>
    </source>
</evidence>
<keyword evidence="2" id="KW-1185">Reference proteome</keyword>
<accession>A0ABR2QND4</accession>
<dbReference type="Proteomes" id="UP001396334">
    <property type="component" value="Unassembled WGS sequence"/>
</dbReference>
<protein>
    <submittedName>
        <fullName evidence="1">Uncharacterized protein</fullName>
    </submittedName>
</protein>
<comment type="caution">
    <text evidence="1">The sequence shown here is derived from an EMBL/GenBank/DDBJ whole genome shotgun (WGS) entry which is preliminary data.</text>
</comment>
<name>A0ABR2QND4_9ROSI</name>